<dbReference type="Gene3D" id="3.40.50.1820">
    <property type="entry name" value="alpha/beta hydrolase"/>
    <property type="match status" value="1"/>
</dbReference>
<feature type="domain" description="Retrovirus-related Pol polyprotein from transposon TNT 1-94-like beta-barrel" evidence="5">
    <location>
        <begin position="390"/>
        <end position="465"/>
    </location>
</feature>
<dbReference type="Pfam" id="PF14223">
    <property type="entry name" value="Retrotran_gag_2"/>
    <property type="match status" value="1"/>
</dbReference>
<dbReference type="InterPro" id="IPR013103">
    <property type="entry name" value="RVT_2"/>
</dbReference>
<keyword evidence="1" id="KW-0064">Aspartyl protease</keyword>
<feature type="region of interest" description="Disordered" evidence="3">
    <location>
        <begin position="619"/>
        <end position="661"/>
    </location>
</feature>
<dbReference type="InterPro" id="IPR008758">
    <property type="entry name" value="Peptidase_S28"/>
</dbReference>
<dbReference type="Pfam" id="PF05577">
    <property type="entry name" value="Peptidase_S28"/>
    <property type="match status" value="1"/>
</dbReference>
<dbReference type="CDD" id="cd09272">
    <property type="entry name" value="RNase_HI_RT_Ty1"/>
    <property type="match status" value="1"/>
</dbReference>
<dbReference type="InterPro" id="IPR042269">
    <property type="entry name" value="Ser_carbopepase_S28_SKS"/>
</dbReference>
<evidence type="ECO:0008006" key="7">
    <source>
        <dbReference type="Google" id="ProtNLM"/>
    </source>
</evidence>
<keyword evidence="1" id="KW-0645">Protease</keyword>
<protein>
    <recommendedName>
        <fullName evidence="7">Reverse transcriptase Ty1/copia-type domain-containing protein</fullName>
    </recommendedName>
</protein>
<evidence type="ECO:0000313" key="6">
    <source>
        <dbReference type="EMBL" id="SPD21727.1"/>
    </source>
</evidence>
<evidence type="ECO:0000259" key="4">
    <source>
        <dbReference type="Pfam" id="PF07727"/>
    </source>
</evidence>
<feature type="compositionally biased region" description="Polar residues" evidence="3">
    <location>
        <begin position="1135"/>
        <end position="1145"/>
    </location>
</feature>
<dbReference type="InterPro" id="IPR054722">
    <property type="entry name" value="PolX-like_BBD"/>
</dbReference>
<feature type="compositionally biased region" description="Basic and acidic residues" evidence="3">
    <location>
        <begin position="1400"/>
        <end position="1413"/>
    </location>
</feature>
<evidence type="ECO:0000256" key="1">
    <source>
        <dbReference type="ARBA" id="ARBA00022750"/>
    </source>
</evidence>
<dbReference type="PANTHER" id="PTHR47481">
    <property type="match status" value="1"/>
</dbReference>
<dbReference type="PANTHER" id="PTHR47481:SF28">
    <property type="entry name" value="RETROTRANSPOSON COPIA-LIKE N-TERMINAL DOMAIN-CONTAINING PROTEIN"/>
    <property type="match status" value="1"/>
</dbReference>
<feature type="compositionally biased region" description="Basic and acidic residues" evidence="3">
    <location>
        <begin position="1125"/>
        <end position="1134"/>
    </location>
</feature>
<dbReference type="GO" id="GO:0070008">
    <property type="term" value="F:serine-type exopeptidase activity"/>
    <property type="evidence" value="ECO:0007669"/>
    <property type="project" value="InterPro"/>
</dbReference>
<proteinExistence type="predicted"/>
<feature type="coiled-coil region" evidence="2">
    <location>
        <begin position="1523"/>
        <end position="1561"/>
    </location>
</feature>
<dbReference type="Pfam" id="PF07727">
    <property type="entry name" value="RVT_2"/>
    <property type="match status" value="1"/>
</dbReference>
<evidence type="ECO:0000256" key="2">
    <source>
        <dbReference type="SAM" id="Coils"/>
    </source>
</evidence>
<keyword evidence="1" id="KW-0378">Hydrolase</keyword>
<dbReference type="InterPro" id="IPR043502">
    <property type="entry name" value="DNA/RNA_pol_sf"/>
</dbReference>
<dbReference type="Gene3D" id="1.20.120.980">
    <property type="entry name" value="Serine carboxypeptidase S28, SKS domain"/>
    <property type="match status" value="1"/>
</dbReference>
<feature type="compositionally biased region" description="Low complexity" evidence="3">
    <location>
        <begin position="628"/>
        <end position="653"/>
    </location>
</feature>
<feature type="region of interest" description="Disordered" evidence="3">
    <location>
        <begin position="305"/>
        <end position="346"/>
    </location>
</feature>
<evidence type="ECO:0000256" key="3">
    <source>
        <dbReference type="SAM" id="MobiDB-lite"/>
    </source>
</evidence>
<dbReference type="GO" id="GO:0004190">
    <property type="term" value="F:aspartic-type endopeptidase activity"/>
    <property type="evidence" value="ECO:0007669"/>
    <property type="project" value="UniProtKB-KW"/>
</dbReference>
<feature type="compositionally biased region" description="Low complexity" evidence="3">
    <location>
        <begin position="311"/>
        <end position="346"/>
    </location>
</feature>
<sequence>MHIYVPHYMGVNVAAGGPKYCTEMIMPTDGNSKESMFPASQWSYDDDVTYCKLNFDVEPRRNWITTEFGGHDIYRVLKRFGSNIIFFNGLRDPWSGGGVLKNISNSIVAIVAKEGAHHVDLRFSTKEDPEWLKNITSILKAYAILSFVDGTQLCPPQFVTNSEVVGETTAHGVWSILEKRYTSASRSNILNLKMDLHNIKKETNDSVNTFLQKVKDARDRLAAVGVQIDNEEILHIVLRGLPHEYHAFSTAIRTRNDATSFEDIHVLVTVEEQSLKSSIDLAKDHSHMAMVANTNRNNALFSYQGNRGRGRNNFTRGRGRNFNNGGRGNYNNSGGNSGSSSGHFNRNNSGHAAIDCYHRMDYAYQGKQPPSKLAAMATTYNAQNSYQSYWISDTGATDHFTPNLSTIPDHQDYAGGDLATVGNGNALPITHIGNSQLKASSHLFQLRKILCVPSMSSNLLSVNKFCRDNNCCFQFDAHQFKIKDLPTGRLLYRGPNRNGLYPLTGVHQPLLHQPHTSFSSLQSKAVSSSLWHDRLGHPNNQVLFLPGNICSIAVLHITCSNLLAAYATHSYGHTTLINYNQVSSSSSQISPTWFQTNLYFHECPLTSLFGTGPTSNTPSLPHILPFGQSSTEASSCSSQPESSSLLPSQSESSVNPTPTIAPSVPFTSTELVSTSSVAPLAPPPPHHPMQTHAKSGIFKPKRAHHTTAIDYLQTKPPTFKIASQFPQWCEAMTSEFAALDRQATWSLVPPSPSHNIVGCRWVYKLKRNSDGSIARYKAHLVAKGYHQQHGMDYDETFSLVVKPATVRLVLSIAAQQSWSLRQLDVSNAFLHGLLKETVYMEQPQEFDIKDLGQLKYFLGLQIEYRSSGFFVHQHKYASDLLAKFNMSTCKPCSTPFVSLSRLRKDEGTPLQDPTPFRSMVGGLQYLTFTRPDLSFAGSLSHGLSFLPGPLELTAFADSDWAGDPMDRRSTTGLIIFLGHNLITWQSKKQPTVSRSSTEAKYRALANCIADLAWVRMILKDLGIFLEELKTLHTWHQDVAILSTDLDLYRSSWKHTVLHKGLLGEGHGPRLRVRAAVDVGCGAWWFVTIPSVPHWLSMVRNRMAANEAEWSLPLSEELPEGLFDESPGRMTREVSSEATPSTSGSRQLTRVDRSWKALSYFSRINQDDIDRIRRRYQIPDDVVLRIPESDERACCPKYEGDVAFYEANLRAGLRFPMQPFVRELVNSNGHEDLTVDEFLFCYEPCQITLSRGFWMFKNRDANTRIVQGLPSSDRIWKDGYFFVCSDNWERLPQEDPRDFVRVRRSWGTPSSSVLDCPLLDPVWKERISRILDIQDRRYTIFIEPDLLASFSFGPVSSSIVKALLKANRKRADTMKLNKSRLRQLAQSGEVAAAPVSLKRKKVDEGSSKRAEEAPPRTSVQAPVPPVQTVLPVVMVDVDPAPPSNLSMATINQSPHVAMERAKSAISSRDADEYAVAHTEDLSYLMVHSLMRGLTEAMVMGQRCISVEEDLAALRAQSMVDEAKLKNVKRAVLELTRERKDALDEVEKMKEELKARDKDVEMAVAVKDKAVADLQHLVGQVEGSKAAVVSDFRAFEAFEDINTRYFLSGFEAFKKQAVQLFPGLDFSAIQPYDDEDSVVDVTQDQAGDDDVSSK</sequence>
<feature type="domain" description="Reverse transcriptase Ty1/copia-type" evidence="4">
    <location>
        <begin position="743"/>
        <end position="845"/>
    </location>
</feature>
<dbReference type="SUPFAM" id="SSF56672">
    <property type="entry name" value="DNA/RNA polymerases"/>
    <property type="match status" value="1"/>
</dbReference>
<feature type="region of interest" description="Disordered" evidence="3">
    <location>
        <begin position="1125"/>
        <end position="1145"/>
    </location>
</feature>
<accession>A0A2N9I6U7</accession>
<evidence type="ECO:0000259" key="5">
    <source>
        <dbReference type="Pfam" id="PF22936"/>
    </source>
</evidence>
<dbReference type="InterPro" id="IPR029058">
    <property type="entry name" value="AB_hydrolase_fold"/>
</dbReference>
<dbReference type="GO" id="GO:0006508">
    <property type="term" value="P:proteolysis"/>
    <property type="evidence" value="ECO:0007669"/>
    <property type="project" value="InterPro"/>
</dbReference>
<feature type="region of interest" description="Disordered" evidence="3">
    <location>
        <begin position="1394"/>
        <end position="1421"/>
    </location>
</feature>
<reference evidence="6" key="1">
    <citation type="submission" date="2018-02" db="EMBL/GenBank/DDBJ databases">
        <authorList>
            <person name="Cohen D.B."/>
            <person name="Kent A.D."/>
        </authorList>
    </citation>
    <scope>NUCLEOTIDE SEQUENCE</scope>
</reference>
<gene>
    <name evidence="6" type="ORF">FSB_LOCUS49609</name>
</gene>
<dbReference type="EMBL" id="OIVN01005279">
    <property type="protein sequence ID" value="SPD21727.1"/>
    <property type="molecule type" value="Genomic_DNA"/>
</dbReference>
<keyword evidence="2" id="KW-0175">Coiled coil</keyword>
<dbReference type="Pfam" id="PF22936">
    <property type="entry name" value="Pol_BBD"/>
    <property type="match status" value="1"/>
</dbReference>
<name>A0A2N9I6U7_FAGSY</name>
<organism evidence="6">
    <name type="scientific">Fagus sylvatica</name>
    <name type="common">Beechnut</name>
    <dbReference type="NCBI Taxonomy" id="28930"/>
    <lineage>
        <taxon>Eukaryota</taxon>
        <taxon>Viridiplantae</taxon>
        <taxon>Streptophyta</taxon>
        <taxon>Embryophyta</taxon>
        <taxon>Tracheophyta</taxon>
        <taxon>Spermatophyta</taxon>
        <taxon>Magnoliopsida</taxon>
        <taxon>eudicotyledons</taxon>
        <taxon>Gunneridae</taxon>
        <taxon>Pentapetalae</taxon>
        <taxon>rosids</taxon>
        <taxon>fabids</taxon>
        <taxon>Fagales</taxon>
        <taxon>Fagaceae</taxon>
        <taxon>Fagus</taxon>
    </lineage>
</organism>